<dbReference type="GO" id="GO:0005654">
    <property type="term" value="C:nucleoplasm"/>
    <property type="evidence" value="ECO:0007669"/>
    <property type="project" value="UniProtKB-ARBA"/>
</dbReference>
<organism evidence="13">
    <name type="scientific">Oryza nivara</name>
    <name type="common">Indian wild rice</name>
    <name type="synonym">Oryza sativa f. spontanea</name>
    <dbReference type="NCBI Taxonomy" id="4536"/>
    <lineage>
        <taxon>Eukaryota</taxon>
        <taxon>Viridiplantae</taxon>
        <taxon>Streptophyta</taxon>
        <taxon>Embryophyta</taxon>
        <taxon>Tracheophyta</taxon>
        <taxon>Spermatophyta</taxon>
        <taxon>Magnoliopsida</taxon>
        <taxon>Liliopsida</taxon>
        <taxon>Poales</taxon>
        <taxon>Poaceae</taxon>
        <taxon>BOP clade</taxon>
        <taxon>Oryzoideae</taxon>
        <taxon>Oryzeae</taxon>
        <taxon>Oryzinae</taxon>
        <taxon>Oryza</taxon>
    </lineage>
</organism>
<keyword evidence="7" id="KW-0862">Zinc</keyword>
<dbReference type="PANTHER" id="PTHR42706:SF1">
    <property type="entry name" value="FORMYLTETRAHYDROFOLATE DEFORMYLASE 2, MITOCHONDRIAL"/>
    <property type="match status" value="1"/>
</dbReference>
<dbReference type="SUPFAM" id="SSF57783">
    <property type="entry name" value="Zinc beta-ribbon"/>
    <property type="match status" value="2"/>
</dbReference>
<dbReference type="Gene3D" id="3.30.70.260">
    <property type="match status" value="1"/>
</dbReference>
<dbReference type="InterPro" id="IPR041729">
    <property type="entry name" value="Formyl-FH4-Hydrolase_C"/>
</dbReference>
<dbReference type="CDD" id="cd10508">
    <property type="entry name" value="Zn-ribbon_RPB9"/>
    <property type="match status" value="1"/>
</dbReference>
<dbReference type="GO" id="GO:0008270">
    <property type="term" value="F:zinc ion binding"/>
    <property type="evidence" value="ECO:0007669"/>
    <property type="project" value="UniProtKB-KW"/>
</dbReference>
<dbReference type="InterPro" id="IPR002376">
    <property type="entry name" value="Formyl_transf_N"/>
</dbReference>
<dbReference type="CDD" id="cd08648">
    <property type="entry name" value="FMT_core_Formyl-FH4-Hydrolase_C"/>
    <property type="match status" value="1"/>
</dbReference>
<dbReference type="Pfam" id="PF01096">
    <property type="entry name" value="Zn_ribbon_TFIIS"/>
    <property type="match status" value="1"/>
</dbReference>
<dbReference type="PRINTS" id="PR01575">
    <property type="entry name" value="FFH4HYDRLASE"/>
</dbReference>
<dbReference type="GO" id="GO:0005730">
    <property type="term" value="C:nucleolus"/>
    <property type="evidence" value="ECO:0007669"/>
    <property type="project" value="UniProtKB-SubCell"/>
</dbReference>
<dbReference type="GO" id="GO:0000428">
    <property type="term" value="C:DNA-directed RNA polymerase complex"/>
    <property type="evidence" value="ECO:0007669"/>
    <property type="project" value="UniProtKB-KW"/>
</dbReference>
<evidence type="ECO:0000313" key="13">
    <source>
        <dbReference type="EnsemblPlants" id="ONIVA03G00220.3"/>
    </source>
</evidence>
<dbReference type="Pfam" id="PF02150">
    <property type="entry name" value="Zn_ribbon_RPB9"/>
    <property type="match status" value="1"/>
</dbReference>
<dbReference type="GO" id="GO:0006189">
    <property type="term" value="P:'de novo' IMP biosynthetic process"/>
    <property type="evidence" value="ECO:0007669"/>
    <property type="project" value="InterPro"/>
</dbReference>
<evidence type="ECO:0000256" key="8">
    <source>
        <dbReference type="ARBA" id="ARBA00023163"/>
    </source>
</evidence>
<dbReference type="PROSITE" id="PS51133">
    <property type="entry name" value="ZF_TFIIS_2"/>
    <property type="match status" value="1"/>
</dbReference>
<evidence type="ECO:0000256" key="3">
    <source>
        <dbReference type="ARBA" id="ARBA00022563"/>
    </source>
</evidence>
<accession>A0A0E0GFI9</accession>
<dbReference type="eggNOG" id="KOG2691">
    <property type="taxonomic scope" value="Eukaryota"/>
</dbReference>
<feature type="domain" description="TFIIS-type" evidence="12">
    <location>
        <begin position="464"/>
        <end position="505"/>
    </location>
</feature>
<comment type="subcellular location">
    <subcellularLocation>
        <location evidence="1">Nucleus</location>
        <location evidence="1">Nucleolus</location>
    </subcellularLocation>
</comment>
<dbReference type="InterPro" id="IPR001222">
    <property type="entry name" value="Znf_TFIIS"/>
</dbReference>
<dbReference type="GO" id="GO:0003676">
    <property type="term" value="F:nucleic acid binding"/>
    <property type="evidence" value="ECO:0007669"/>
    <property type="project" value="InterPro"/>
</dbReference>
<dbReference type="Gramene" id="ONIVA03G00220.3">
    <property type="protein sequence ID" value="ONIVA03G00220.3"/>
    <property type="gene ID" value="ONIVA03G00220"/>
</dbReference>
<dbReference type="InterPro" id="IPR034012">
    <property type="entry name" value="Zn_ribbon_RPB9_C"/>
</dbReference>
<dbReference type="InterPro" id="IPR001529">
    <property type="entry name" value="Zn_ribbon_RPB9"/>
</dbReference>
<evidence type="ECO:0000256" key="6">
    <source>
        <dbReference type="ARBA" id="ARBA00022801"/>
    </source>
</evidence>
<name>A0A0E0GFI9_ORYNI</name>
<evidence type="ECO:0000256" key="2">
    <source>
        <dbReference type="ARBA" id="ARBA00022478"/>
    </source>
</evidence>
<keyword evidence="9" id="KW-0539">Nucleus</keyword>
<dbReference type="InterPro" id="IPR004810">
    <property type="entry name" value="PurU"/>
</dbReference>
<keyword evidence="4 11" id="KW-0479">Metal-binding</keyword>
<evidence type="ECO:0000256" key="1">
    <source>
        <dbReference type="ARBA" id="ARBA00004604"/>
    </source>
</evidence>
<evidence type="ECO:0000256" key="7">
    <source>
        <dbReference type="ARBA" id="ARBA00022833"/>
    </source>
</evidence>
<keyword evidence="14" id="KW-1185">Reference proteome</keyword>
<evidence type="ECO:0000313" key="14">
    <source>
        <dbReference type="Proteomes" id="UP000006591"/>
    </source>
</evidence>
<dbReference type="InterPro" id="IPR019761">
    <property type="entry name" value="DNA-dir_RNA_pol-M_15_CS"/>
</dbReference>
<dbReference type="Gene3D" id="2.20.25.10">
    <property type="match status" value="2"/>
</dbReference>
<dbReference type="PROSITE" id="PS01030">
    <property type="entry name" value="RNA_POL_M_15KD"/>
    <property type="match status" value="1"/>
</dbReference>
<keyword evidence="8 11" id="KW-0804">Transcription</keyword>
<keyword evidence="3" id="KW-0554">One-carbon metabolism</keyword>
<evidence type="ECO:0000256" key="5">
    <source>
        <dbReference type="ARBA" id="ARBA00022771"/>
    </source>
</evidence>
<evidence type="ECO:0000256" key="4">
    <source>
        <dbReference type="ARBA" id="ARBA00022723"/>
    </source>
</evidence>
<evidence type="ECO:0000256" key="11">
    <source>
        <dbReference type="RuleBase" id="RU003474"/>
    </source>
</evidence>
<dbReference type="Gene3D" id="3.40.50.170">
    <property type="entry name" value="Formyl transferase, N-terminal domain"/>
    <property type="match status" value="1"/>
</dbReference>
<dbReference type="Pfam" id="PF00551">
    <property type="entry name" value="Formyl_trans_N"/>
    <property type="match status" value="1"/>
</dbReference>
<dbReference type="NCBIfam" id="NF004684">
    <property type="entry name" value="PRK06027.1"/>
    <property type="match status" value="1"/>
</dbReference>
<proteinExistence type="inferred from homology"/>
<comment type="similarity">
    <text evidence="11">Belongs to the archaeal rpoM/eukaryotic RPA12/RPB9/RPC11 RNA polymerase family.</text>
</comment>
<dbReference type="SMART" id="SM00440">
    <property type="entry name" value="ZnF_C2C2"/>
    <property type="match status" value="1"/>
</dbReference>
<dbReference type="InterPro" id="IPR036477">
    <property type="entry name" value="Formyl_transf_N_sf"/>
</dbReference>
<dbReference type="GO" id="GO:0008864">
    <property type="term" value="F:formyltetrahydrofolate deformylase activity"/>
    <property type="evidence" value="ECO:0007669"/>
    <property type="project" value="InterPro"/>
</dbReference>
<dbReference type="AlphaFoldDB" id="A0A0E0GFI9"/>
<keyword evidence="2 11" id="KW-0240">DNA-directed RNA polymerase</keyword>
<dbReference type="eggNOG" id="KOG3076">
    <property type="taxonomic scope" value="Eukaryota"/>
</dbReference>
<evidence type="ECO:0000259" key="12">
    <source>
        <dbReference type="PROSITE" id="PS51133"/>
    </source>
</evidence>
<reference evidence="13" key="2">
    <citation type="submission" date="2018-04" db="EMBL/GenBank/DDBJ databases">
        <title>OnivRS2 (Oryza nivara Reference Sequence Version 2).</title>
        <authorList>
            <person name="Zhang J."/>
            <person name="Kudrna D."/>
            <person name="Lee S."/>
            <person name="Talag J."/>
            <person name="Rajasekar S."/>
            <person name="Welchert J."/>
            <person name="Hsing Y.-I."/>
            <person name="Wing R.A."/>
        </authorList>
    </citation>
    <scope>NUCLEOTIDE SEQUENCE [LARGE SCALE GENOMIC DNA]</scope>
    <source>
        <strain evidence="13">SL10</strain>
    </source>
</reference>
<evidence type="ECO:0000256" key="9">
    <source>
        <dbReference type="ARBA" id="ARBA00023242"/>
    </source>
</evidence>
<dbReference type="Proteomes" id="UP000006591">
    <property type="component" value="Chromosome 3"/>
</dbReference>
<sequence>MAAPTRKKKKKKIVGGGKKSEIWEGCGWIGGGAGGVNWYYTDSTTRKCEDMLSVARRPLSAAVPVGNLLGIHLFQCPDTVGIVARLSECIASRGGNIHSVDFTYNPMLWPRDVLRTDFLNLSQHFSAQRSTVRVPDLDPKYKISVLASKQDHCLFDLLYRWQEGRLPVDINCVISNHDRLKDNHVRRFLERHGIPYHYLPTSPGNKREQEILELVQGTDFVVLARYMQILSEGFLKAYGKDIINIHHGLLPSFKGGNPSRQAFNAGVKLIGATSHFVTPELDAGPIIEQMVERVSHRDTLQSFVVKSENLEKQCLAEAIKSYCELRVLPYELKKTAQFEVGPARSIKVGGVEGEKEARPQLINPRNQKEQEQERERLRIGGRGSAAAMSTMKFCRECNNILYPKEEKDRRLLLFACRNCEHQKQQQQEVSESKCVYRNEVAHAAGERTQVLQDVASDPTLPRTKTVRCAACGHGEAVFFQATARGEEGMTLFFVCCNLTCAHRWRE</sequence>
<dbReference type="PANTHER" id="PTHR42706">
    <property type="entry name" value="FORMYLTETRAHYDROFOLATE DEFORMYLASE"/>
    <property type="match status" value="1"/>
</dbReference>
<dbReference type="EnsemblPlants" id="ONIVA03G00220.3">
    <property type="protein sequence ID" value="ONIVA03G00220.3"/>
    <property type="gene ID" value="ONIVA03G00220"/>
</dbReference>
<evidence type="ECO:0000256" key="10">
    <source>
        <dbReference type="PROSITE-ProRule" id="PRU00472"/>
    </source>
</evidence>
<keyword evidence="6" id="KW-0378">Hydrolase</keyword>
<reference evidence="13" key="1">
    <citation type="submission" date="2015-04" db="UniProtKB">
        <authorList>
            <consortium name="EnsemblPlants"/>
        </authorList>
    </citation>
    <scope>IDENTIFICATION</scope>
    <source>
        <strain evidence="13">SL10</strain>
    </source>
</reference>
<dbReference type="SUPFAM" id="SSF53328">
    <property type="entry name" value="Formyltransferase"/>
    <property type="match status" value="1"/>
</dbReference>
<protein>
    <recommendedName>
        <fullName evidence="12">TFIIS-type domain-containing protein</fullName>
    </recommendedName>
</protein>
<dbReference type="STRING" id="4536.A0A0E0GFI9"/>
<keyword evidence="5 10" id="KW-0863">Zinc-finger</keyword>
<dbReference type="FunFam" id="2.20.25.10:FF:000004">
    <property type="entry name" value="DNA-directed RNA polymerase subunit"/>
    <property type="match status" value="1"/>
</dbReference>
<dbReference type="GO" id="GO:0006730">
    <property type="term" value="P:one-carbon metabolic process"/>
    <property type="evidence" value="ECO:0007669"/>
    <property type="project" value="UniProtKB-KW"/>
</dbReference>
<dbReference type="GO" id="GO:0006351">
    <property type="term" value="P:DNA-templated transcription"/>
    <property type="evidence" value="ECO:0007669"/>
    <property type="project" value="InterPro"/>
</dbReference>
<dbReference type="SMART" id="SM00661">
    <property type="entry name" value="RPOL9"/>
    <property type="match status" value="1"/>
</dbReference>